<organism evidence="2 3">
    <name type="scientific">Mycoplasmopsis columboralis</name>
    <dbReference type="NCBI Taxonomy" id="171282"/>
    <lineage>
        <taxon>Bacteria</taxon>
        <taxon>Bacillati</taxon>
        <taxon>Mycoplasmatota</taxon>
        <taxon>Mycoplasmoidales</taxon>
        <taxon>Metamycoplasmataceae</taxon>
        <taxon>Mycoplasmopsis</taxon>
    </lineage>
</organism>
<sequence length="279" mass="30925">MKKLGIIIDSFACITQQQANELGYHLLPLQVEINDQLTKEETINNLKLLEDISVAQTTKTSLPNLGLIEETLTYCARTYEHTIFIGISEHLSSTPKYIDSFSQEHGNIHVIKNNLVGSQIKEAILLAQSVYEQTQDINKVKSALAKFISKCSTYILPATLDHMIKGGRLTGIKKLLLSTIKMVPLLKYEPEGTVSVAALKRTQKGALDKLVEKITDEVKGIKNASYEIICGIDKNINEKLEKITQNLNIINREITPAAIAIHTGPDAVCLTSMPNKEDI</sequence>
<evidence type="ECO:0000256" key="1">
    <source>
        <dbReference type="ARBA" id="ARBA00023121"/>
    </source>
</evidence>
<dbReference type="InterPro" id="IPR043168">
    <property type="entry name" value="DegV_C"/>
</dbReference>
<dbReference type="SUPFAM" id="SSF82549">
    <property type="entry name" value="DAK1/DegV-like"/>
    <property type="match status" value="1"/>
</dbReference>
<dbReference type="Proteomes" id="UP000289497">
    <property type="component" value="Chromosome"/>
</dbReference>
<evidence type="ECO:0000313" key="2">
    <source>
        <dbReference type="EMBL" id="VEU76003.1"/>
    </source>
</evidence>
<evidence type="ECO:0000313" key="3">
    <source>
        <dbReference type="Proteomes" id="UP000289497"/>
    </source>
</evidence>
<accession>A0A449B5W7</accession>
<dbReference type="Gene3D" id="3.40.50.10170">
    <property type="match status" value="1"/>
</dbReference>
<protein>
    <submittedName>
        <fullName evidence="2">Fatty acid-binding protein DegV-like protein</fullName>
    </submittedName>
</protein>
<dbReference type="NCBIfam" id="TIGR00762">
    <property type="entry name" value="DegV"/>
    <property type="match status" value="1"/>
</dbReference>
<dbReference type="PANTHER" id="PTHR33434">
    <property type="entry name" value="DEGV DOMAIN-CONTAINING PROTEIN DR_1986-RELATED"/>
    <property type="match status" value="1"/>
</dbReference>
<dbReference type="GO" id="GO:0008289">
    <property type="term" value="F:lipid binding"/>
    <property type="evidence" value="ECO:0007669"/>
    <property type="project" value="UniProtKB-KW"/>
</dbReference>
<reference evidence="2 3" key="1">
    <citation type="submission" date="2019-01" db="EMBL/GenBank/DDBJ databases">
        <authorList>
            <consortium name="Pathogen Informatics"/>
        </authorList>
    </citation>
    <scope>NUCLEOTIDE SEQUENCE [LARGE SCALE GENOMIC DNA]</scope>
    <source>
        <strain evidence="2 3">NCTC10179</strain>
    </source>
</reference>
<dbReference type="OrthoDB" id="384457at2"/>
<dbReference type="RefSeq" id="WP_036434560.1">
    <property type="nucleotide sequence ID" value="NZ_LR215039.1"/>
</dbReference>
<dbReference type="AlphaFoldDB" id="A0A449B5W7"/>
<keyword evidence="3" id="KW-1185">Reference proteome</keyword>
<dbReference type="InterPro" id="IPR003797">
    <property type="entry name" value="DegV"/>
</dbReference>
<keyword evidence="1" id="KW-0446">Lipid-binding</keyword>
<dbReference type="InterPro" id="IPR050270">
    <property type="entry name" value="DegV_domain_contain"/>
</dbReference>
<dbReference type="Gene3D" id="3.30.1180.10">
    <property type="match status" value="1"/>
</dbReference>
<gene>
    <name evidence="2" type="ORF">NCTC10179_00160</name>
</gene>
<proteinExistence type="predicted"/>
<dbReference type="EMBL" id="LR215039">
    <property type="protein sequence ID" value="VEU76003.1"/>
    <property type="molecule type" value="Genomic_DNA"/>
</dbReference>
<dbReference type="PROSITE" id="PS51482">
    <property type="entry name" value="DEGV"/>
    <property type="match status" value="1"/>
</dbReference>
<dbReference type="Pfam" id="PF02645">
    <property type="entry name" value="DegV"/>
    <property type="match status" value="1"/>
</dbReference>
<name>A0A449B5W7_9BACT</name>
<dbReference type="KEGG" id="mcou:NCTC10179_00160"/>
<dbReference type="PANTHER" id="PTHR33434:SF2">
    <property type="entry name" value="FATTY ACID-BINDING PROTEIN TM_1468"/>
    <property type="match status" value="1"/>
</dbReference>